<accession>A0A0U3Q6B4</accession>
<sequence length="168" mass="18254">MAVAPDTAADLVYRIFDLQRVVRCVAAASFRGQDTGVALQGVLRFVGEGESRATQLAERLGVSAPVLSRHIADLEEQGYVIRRQDPDDGRAQLVALSPAGADKLRKIEEHRTATLQEYLSDWSQEDAEDTARILTKLSESLKHSARAHALPAHSTAASATASQNLQEH</sequence>
<dbReference type="Pfam" id="PF12802">
    <property type="entry name" value="MarR_2"/>
    <property type="match status" value="1"/>
</dbReference>
<dbReference type="KEGG" id="psul:AU252_05850"/>
<dbReference type="CDD" id="cd00090">
    <property type="entry name" value="HTH_ARSR"/>
    <property type="match status" value="1"/>
</dbReference>
<dbReference type="InterPro" id="IPR039422">
    <property type="entry name" value="MarR/SlyA-like"/>
</dbReference>
<feature type="domain" description="HTH marR-type" evidence="2">
    <location>
        <begin position="8"/>
        <end position="139"/>
    </location>
</feature>
<dbReference type="STRING" id="121292.AU252_05850"/>
<dbReference type="InterPro" id="IPR036388">
    <property type="entry name" value="WH-like_DNA-bd_sf"/>
</dbReference>
<evidence type="ECO:0000313" key="4">
    <source>
        <dbReference type="Proteomes" id="UP000065151"/>
    </source>
</evidence>
<dbReference type="PANTHER" id="PTHR33164:SF57">
    <property type="entry name" value="MARR-FAMILY TRANSCRIPTIONAL REGULATOR"/>
    <property type="match status" value="1"/>
</dbReference>
<dbReference type="Proteomes" id="UP000065151">
    <property type="component" value="Chromosome"/>
</dbReference>
<name>A0A0U3Q6B4_9MICC</name>
<dbReference type="PROSITE" id="PS50995">
    <property type="entry name" value="HTH_MARR_2"/>
    <property type="match status" value="1"/>
</dbReference>
<feature type="compositionally biased region" description="Low complexity" evidence="1">
    <location>
        <begin position="147"/>
        <end position="162"/>
    </location>
</feature>
<dbReference type="PRINTS" id="PR00598">
    <property type="entry name" value="HTHMARR"/>
</dbReference>
<dbReference type="InterPro" id="IPR001845">
    <property type="entry name" value="HTH_ArsR_DNA-bd_dom"/>
</dbReference>
<dbReference type="GO" id="GO:0006950">
    <property type="term" value="P:response to stress"/>
    <property type="evidence" value="ECO:0007669"/>
    <property type="project" value="TreeGrafter"/>
</dbReference>
<dbReference type="GO" id="GO:0003700">
    <property type="term" value="F:DNA-binding transcription factor activity"/>
    <property type="evidence" value="ECO:0007669"/>
    <property type="project" value="InterPro"/>
</dbReference>
<dbReference type="SMART" id="SM00418">
    <property type="entry name" value="HTH_ARSR"/>
    <property type="match status" value="1"/>
</dbReference>
<dbReference type="PANTHER" id="PTHR33164">
    <property type="entry name" value="TRANSCRIPTIONAL REGULATOR, MARR FAMILY"/>
    <property type="match status" value="1"/>
</dbReference>
<feature type="region of interest" description="Disordered" evidence="1">
    <location>
        <begin position="145"/>
        <end position="168"/>
    </location>
</feature>
<evidence type="ECO:0000256" key="1">
    <source>
        <dbReference type="SAM" id="MobiDB-lite"/>
    </source>
</evidence>
<proteinExistence type="predicted"/>
<protein>
    <submittedName>
        <fullName evidence="3">ArsR family transcriptional regulator</fullName>
    </submittedName>
</protein>
<dbReference type="InterPro" id="IPR036390">
    <property type="entry name" value="WH_DNA-bd_sf"/>
</dbReference>
<dbReference type="SUPFAM" id="SSF46785">
    <property type="entry name" value="Winged helix' DNA-binding domain"/>
    <property type="match status" value="1"/>
</dbReference>
<dbReference type="InterPro" id="IPR000835">
    <property type="entry name" value="HTH_MarR-typ"/>
</dbReference>
<dbReference type="RefSeq" id="WP_058929914.1">
    <property type="nucleotide sequence ID" value="NZ_CP013747.1"/>
</dbReference>
<dbReference type="Gene3D" id="1.10.10.10">
    <property type="entry name" value="Winged helix-like DNA-binding domain superfamily/Winged helix DNA-binding domain"/>
    <property type="match status" value="1"/>
</dbReference>
<dbReference type="InterPro" id="IPR011991">
    <property type="entry name" value="ArsR-like_HTH"/>
</dbReference>
<dbReference type="AlphaFoldDB" id="A0A0U3Q6B4"/>
<evidence type="ECO:0000259" key="2">
    <source>
        <dbReference type="PROSITE" id="PS50995"/>
    </source>
</evidence>
<reference evidence="3 4" key="1">
    <citation type="submission" date="2015-12" db="EMBL/GenBank/DDBJ databases">
        <authorList>
            <person name="Shamseldin A."/>
            <person name="Moawad H."/>
            <person name="Abd El-Rahim W.M."/>
            <person name="Sadowsky M.J."/>
        </authorList>
    </citation>
    <scope>NUCLEOTIDE SEQUENCE [LARGE SCALE GENOMIC DNA]</scope>
    <source>
        <strain evidence="3 4">Ar51</strain>
    </source>
</reference>
<dbReference type="EMBL" id="CP013747">
    <property type="protein sequence ID" value="ALV40746.1"/>
    <property type="molecule type" value="Genomic_DNA"/>
</dbReference>
<evidence type="ECO:0000313" key="3">
    <source>
        <dbReference type="EMBL" id="ALV40746.1"/>
    </source>
</evidence>
<organism evidence="3">
    <name type="scientific">Pseudarthrobacter sulfonivorans</name>
    <dbReference type="NCBI Taxonomy" id="121292"/>
    <lineage>
        <taxon>Bacteria</taxon>
        <taxon>Bacillati</taxon>
        <taxon>Actinomycetota</taxon>
        <taxon>Actinomycetes</taxon>
        <taxon>Micrococcales</taxon>
        <taxon>Micrococcaceae</taxon>
        <taxon>Pseudarthrobacter</taxon>
    </lineage>
</organism>
<dbReference type="SMART" id="SM00347">
    <property type="entry name" value="HTH_MARR"/>
    <property type="match status" value="1"/>
</dbReference>
<gene>
    <name evidence="3" type="ORF">AU252_05850</name>
</gene>